<evidence type="ECO:0000256" key="14">
    <source>
        <dbReference type="ARBA" id="ARBA00072841"/>
    </source>
</evidence>
<feature type="compositionally biased region" description="Low complexity" evidence="16">
    <location>
        <begin position="694"/>
        <end position="714"/>
    </location>
</feature>
<dbReference type="PANTHER" id="PTHR46459:SF1">
    <property type="entry name" value="E1A-BINDING PROTEIN P400"/>
    <property type="match status" value="1"/>
</dbReference>
<keyword evidence="10" id="KW-0539">Nucleus</keyword>
<feature type="compositionally biased region" description="Low complexity" evidence="16">
    <location>
        <begin position="475"/>
        <end position="502"/>
    </location>
</feature>
<feature type="compositionally biased region" description="Polar residues" evidence="16">
    <location>
        <begin position="739"/>
        <end position="791"/>
    </location>
</feature>
<protein>
    <recommendedName>
        <fullName evidence="3">Chromatin modification-related protein EAF1</fullName>
    </recommendedName>
    <alternativeName>
        <fullName evidence="14">Chromatin modification-related protein eaf1</fullName>
    </alternativeName>
    <alternativeName>
        <fullName evidence="13 15">ESA1-associated factor 1</fullName>
    </alternativeName>
    <alternativeName>
        <fullName evidence="12">Vacuolar import and degradation protein 21</fullName>
    </alternativeName>
</protein>
<evidence type="ECO:0000256" key="7">
    <source>
        <dbReference type="ARBA" id="ARBA00023159"/>
    </source>
</evidence>
<feature type="compositionally biased region" description="Basic and acidic residues" evidence="16">
    <location>
        <begin position="8"/>
        <end position="69"/>
    </location>
</feature>
<keyword evidence="8" id="KW-0804">Transcription</keyword>
<feature type="compositionally biased region" description="Low complexity" evidence="16">
    <location>
        <begin position="993"/>
        <end position="1008"/>
    </location>
</feature>
<feature type="compositionally biased region" description="Low complexity" evidence="16">
    <location>
        <begin position="389"/>
        <end position="424"/>
    </location>
</feature>
<evidence type="ECO:0000256" key="1">
    <source>
        <dbReference type="ARBA" id="ARBA00004123"/>
    </source>
</evidence>
<feature type="compositionally biased region" description="Low complexity" evidence="16">
    <location>
        <begin position="510"/>
        <end position="545"/>
    </location>
</feature>
<gene>
    <name evidence="18" type="ORF">QCA50_009867</name>
</gene>
<name>A0AAW0G6N4_9APHY</name>
<evidence type="ECO:0000256" key="5">
    <source>
        <dbReference type="ARBA" id="ARBA00022853"/>
    </source>
</evidence>
<feature type="compositionally biased region" description="Polar residues" evidence="16">
    <location>
        <begin position="1013"/>
        <end position="1024"/>
    </location>
</feature>
<keyword evidence="5" id="KW-0156">Chromatin regulator</keyword>
<dbReference type="Gene3D" id="1.10.10.60">
    <property type="entry name" value="Homeodomain-like"/>
    <property type="match status" value="1"/>
</dbReference>
<feature type="compositionally biased region" description="Polar residues" evidence="16">
    <location>
        <begin position="546"/>
        <end position="582"/>
    </location>
</feature>
<evidence type="ECO:0000256" key="11">
    <source>
        <dbReference type="ARBA" id="ARBA00025178"/>
    </source>
</evidence>
<keyword evidence="6" id="KW-0805">Transcription regulation</keyword>
<evidence type="ECO:0000256" key="4">
    <source>
        <dbReference type="ARBA" id="ARBA00022763"/>
    </source>
</evidence>
<feature type="region of interest" description="Disordered" evidence="16">
    <location>
        <begin position="604"/>
        <end position="726"/>
    </location>
</feature>
<dbReference type="SUPFAM" id="SSF46689">
    <property type="entry name" value="Homeodomain-like"/>
    <property type="match status" value="1"/>
</dbReference>
<feature type="compositionally biased region" description="Polar residues" evidence="16">
    <location>
        <begin position="922"/>
        <end position="957"/>
    </location>
</feature>
<dbReference type="GO" id="GO:0005634">
    <property type="term" value="C:nucleus"/>
    <property type="evidence" value="ECO:0007669"/>
    <property type="project" value="UniProtKB-SubCell"/>
</dbReference>
<dbReference type="InterPro" id="IPR009057">
    <property type="entry name" value="Homeodomain-like_sf"/>
</dbReference>
<reference evidence="18 19" key="1">
    <citation type="submission" date="2022-09" db="EMBL/GenBank/DDBJ databases">
        <authorList>
            <person name="Palmer J.M."/>
        </authorList>
    </citation>
    <scope>NUCLEOTIDE SEQUENCE [LARGE SCALE GENOMIC DNA]</scope>
    <source>
        <strain evidence="18 19">DSM 7382</strain>
    </source>
</reference>
<dbReference type="Pfam" id="PF13921">
    <property type="entry name" value="Myb_DNA-bind_6"/>
    <property type="match status" value="1"/>
</dbReference>
<comment type="function">
    <text evidence="11">Component of the NuA4 histone acetyltransferase complex which is involved in transcriptional activation of selected genes principally by acetylation of nucleosomal histone H4 and H2A. The NuA4 complex is also involved in DNA repair.</text>
</comment>
<dbReference type="Proteomes" id="UP001385951">
    <property type="component" value="Unassembled WGS sequence"/>
</dbReference>
<feature type="domain" description="Myb-like" evidence="17">
    <location>
        <begin position="244"/>
        <end position="306"/>
    </location>
</feature>
<dbReference type="AlphaFoldDB" id="A0AAW0G6N4"/>
<dbReference type="GO" id="GO:0035267">
    <property type="term" value="C:NuA4 histone acetyltransferase complex"/>
    <property type="evidence" value="ECO:0007669"/>
    <property type="project" value="TreeGrafter"/>
</dbReference>
<dbReference type="GO" id="GO:0006325">
    <property type="term" value="P:chromatin organization"/>
    <property type="evidence" value="ECO:0007669"/>
    <property type="project" value="UniProtKB-KW"/>
</dbReference>
<evidence type="ECO:0000256" key="12">
    <source>
        <dbReference type="ARBA" id="ARBA00029670"/>
    </source>
</evidence>
<feature type="region of interest" description="Disordered" evidence="16">
    <location>
        <begin position="836"/>
        <end position="889"/>
    </location>
</feature>
<organism evidence="18 19">
    <name type="scientific">Cerrena zonata</name>
    <dbReference type="NCBI Taxonomy" id="2478898"/>
    <lineage>
        <taxon>Eukaryota</taxon>
        <taxon>Fungi</taxon>
        <taxon>Dikarya</taxon>
        <taxon>Basidiomycota</taxon>
        <taxon>Agaricomycotina</taxon>
        <taxon>Agaricomycetes</taxon>
        <taxon>Polyporales</taxon>
        <taxon>Cerrenaceae</taxon>
        <taxon>Cerrena</taxon>
    </lineage>
</organism>
<dbReference type="SMART" id="SM00717">
    <property type="entry name" value="SANT"/>
    <property type="match status" value="1"/>
</dbReference>
<evidence type="ECO:0000256" key="9">
    <source>
        <dbReference type="ARBA" id="ARBA00023204"/>
    </source>
</evidence>
<feature type="compositionally biased region" description="Low complexity" evidence="16">
    <location>
        <begin position="909"/>
        <end position="921"/>
    </location>
</feature>
<dbReference type="GO" id="GO:0006281">
    <property type="term" value="P:DNA repair"/>
    <property type="evidence" value="ECO:0007669"/>
    <property type="project" value="UniProtKB-KW"/>
</dbReference>
<feature type="compositionally biased region" description="Polar residues" evidence="16">
    <location>
        <begin position="983"/>
        <end position="992"/>
    </location>
</feature>
<evidence type="ECO:0000256" key="3">
    <source>
        <dbReference type="ARBA" id="ARBA00018561"/>
    </source>
</evidence>
<evidence type="ECO:0000256" key="10">
    <source>
        <dbReference type="ARBA" id="ARBA00023242"/>
    </source>
</evidence>
<feature type="compositionally biased region" description="Basic and acidic residues" evidence="16">
    <location>
        <begin position="445"/>
        <end position="455"/>
    </location>
</feature>
<comment type="subcellular location">
    <subcellularLocation>
        <location evidence="1">Nucleus</location>
    </subcellularLocation>
</comment>
<evidence type="ECO:0000313" key="19">
    <source>
        <dbReference type="Proteomes" id="UP001385951"/>
    </source>
</evidence>
<evidence type="ECO:0000259" key="17">
    <source>
        <dbReference type="SMART" id="SM00717"/>
    </source>
</evidence>
<dbReference type="FunFam" id="1.10.10.60:FF:000484">
    <property type="entry name" value="Chromatin modification-related protein EAF1"/>
    <property type="match status" value="1"/>
</dbReference>
<proteinExistence type="inferred from homology"/>
<dbReference type="EMBL" id="JASBNA010000015">
    <property type="protein sequence ID" value="KAK7686795.1"/>
    <property type="molecule type" value="Genomic_DNA"/>
</dbReference>
<dbReference type="PANTHER" id="PTHR46459">
    <property type="entry name" value="E1A-BINDING PROTEIN P400-RELATED"/>
    <property type="match status" value="1"/>
</dbReference>
<feature type="region of interest" description="Disordered" evidence="16">
    <location>
        <begin position="739"/>
        <end position="795"/>
    </location>
</feature>
<dbReference type="CDD" id="cd00167">
    <property type="entry name" value="SANT"/>
    <property type="match status" value="1"/>
</dbReference>
<feature type="compositionally biased region" description="Polar residues" evidence="16">
    <location>
        <begin position="683"/>
        <end position="693"/>
    </location>
</feature>
<keyword evidence="7" id="KW-0010">Activator</keyword>
<feature type="region of interest" description="Disordered" evidence="16">
    <location>
        <begin position="1"/>
        <end position="69"/>
    </location>
</feature>
<evidence type="ECO:0000256" key="6">
    <source>
        <dbReference type="ARBA" id="ARBA00023015"/>
    </source>
</evidence>
<evidence type="ECO:0000313" key="18">
    <source>
        <dbReference type="EMBL" id="KAK7686795.1"/>
    </source>
</evidence>
<feature type="compositionally biased region" description="Polar residues" evidence="16">
    <location>
        <begin position="715"/>
        <end position="726"/>
    </location>
</feature>
<evidence type="ECO:0000256" key="16">
    <source>
        <dbReference type="SAM" id="MobiDB-lite"/>
    </source>
</evidence>
<evidence type="ECO:0000256" key="15">
    <source>
        <dbReference type="ARBA" id="ARBA00082479"/>
    </source>
</evidence>
<keyword evidence="9" id="KW-0234">DNA repair</keyword>
<feature type="region of interest" description="Disordered" evidence="16">
    <location>
        <begin position="909"/>
        <end position="957"/>
    </location>
</feature>
<keyword evidence="19" id="KW-1185">Reference proteome</keyword>
<feature type="region of interest" description="Disordered" evidence="16">
    <location>
        <begin position="366"/>
        <end position="582"/>
    </location>
</feature>
<evidence type="ECO:0000256" key="13">
    <source>
        <dbReference type="ARBA" id="ARBA00032084"/>
    </source>
</evidence>
<evidence type="ECO:0000256" key="2">
    <source>
        <dbReference type="ARBA" id="ARBA00008913"/>
    </source>
</evidence>
<keyword evidence="4" id="KW-0227">DNA damage</keyword>
<sequence length="1024" mass="115227">MEVDDELNSNKETVKQDDVENNDQTDKFEGEINQTHEIKDGNEALDSKMDPENIKEDVLPEPDSKDDEKIDEIQSKELSDKESISAIDVKLLLSRPNPRDEIVPPKLPKVTEEDLQRLGKNREKNGIFKLNADINDMKKIDQSIIKNLPKFTAFDDDDTTQISGSPFISEVSPMVSISRLLHPFEDNDDWYKIVLKDSKSSNAKNSSQGPPEYQKGLFGFQSHRRFNYLKPPKPPLIKNIEYRSPTIWLPQDDKFLIHYVAEFAFNWDLISEHLLNTSSTLKKYESNIERRNPWQCFERYIQLNEKFQFSDMKGLYAYHAQQWLEQAHRAQLTTKRRISPLGVGNESIQRGHRRLRWASMFDAMRKSMRKRETQAAKIAQRRSTNNDTGASNANPNTNVNSNGNPSNSAASPSSGSSNSDGANSEMSNNGAKRGSDRVPTPAELSRLKFERDKSIQEAYMNQQATRSRMMAAVAQQQRQQQQQQQQQRQQQQQQRQSQQQIPPNAPVPAPNQQISPQLQQQLTHQQQVQRQQLQNRVVQNYQQRPPQHTGQPTSQQPLNPQQRQSPPLNPSVPSQGSGLSQQPVIPQTAANLTPQQRAAIFSQQRANTGSPAPLAGTGHPSPTLTSDPLGQAQRVLRPSSGQIAGGSPSPQLQQSQQQLNVQQQKQQQMRQQAFAQGLAKRPTTPNGTPYTPEQIQQLLQIQKQRRLMQQQQNQAAKTATSAQGNTNLNMQNQYQNKRPVSANTSLGQPGNQSQSIRTNSQSQGQTSPPPNSSSMSGAANQQGQQRASGQPSKPRIQFAPAQVSAIINSIQTKNPNLTKEQVTRLAATYLANYQQQQQNRMNQQQQQQQQQNRLPQHSGSNQQGSTPQPQRLSPNSQAINQQRQQQLASLTPQERNQLQMLTAAKKAQQQALQQRLQPQQQSINRNQSPQFQGQNLVQNSPDSPMISNSPGISSPLDAQSLSKLQYEERKKLLIQKQQQQQQRMNNTMSPTVNSNASSPALSNASLNLHHGNLDNNPNSDNSMN</sequence>
<comment type="caution">
    <text evidence="18">The sequence shown here is derived from an EMBL/GenBank/DDBJ whole genome shotgun (WGS) entry which is preliminary data.</text>
</comment>
<dbReference type="InterPro" id="IPR001005">
    <property type="entry name" value="SANT/Myb"/>
</dbReference>
<evidence type="ECO:0000256" key="8">
    <source>
        <dbReference type="ARBA" id="ARBA00023163"/>
    </source>
</evidence>
<feature type="compositionally biased region" description="Polar residues" evidence="16">
    <location>
        <begin position="854"/>
        <end position="873"/>
    </location>
</feature>
<feature type="region of interest" description="Disordered" evidence="16">
    <location>
        <begin position="973"/>
        <end position="1024"/>
    </location>
</feature>
<comment type="similarity">
    <text evidence="2">Belongs to the EAF1 family.</text>
</comment>
<accession>A0AAW0G6N4</accession>
<dbReference type="GO" id="GO:0003682">
    <property type="term" value="F:chromatin binding"/>
    <property type="evidence" value="ECO:0007669"/>
    <property type="project" value="TreeGrafter"/>
</dbReference>
<feature type="compositionally biased region" description="Low complexity" evidence="16">
    <location>
        <begin position="651"/>
        <end position="676"/>
    </location>
</feature>
<feature type="compositionally biased region" description="Low complexity" evidence="16">
    <location>
        <begin position="836"/>
        <end position="853"/>
    </location>
</feature>
<feature type="compositionally biased region" description="Low complexity" evidence="16">
    <location>
        <begin position="874"/>
        <end position="889"/>
    </location>
</feature>